<dbReference type="SUPFAM" id="SSF51306">
    <property type="entry name" value="LexA/Signal peptidase"/>
    <property type="match status" value="1"/>
</dbReference>
<dbReference type="PANTHER" id="PTHR40661:SF3">
    <property type="entry name" value="FELS-1 PROPHAGE TRANSCRIPTIONAL REGULATOR"/>
    <property type="match status" value="1"/>
</dbReference>
<dbReference type="CDD" id="cd06462">
    <property type="entry name" value="Peptidase_S24_S26"/>
    <property type="match status" value="1"/>
</dbReference>
<dbReference type="Pfam" id="PF00717">
    <property type="entry name" value="Peptidase_S24"/>
    <property type="match status" value="1"/>
</dbReference>
<accession>A0A7K3WXE5</accession>
<dbReference type="GO" id="GO:0003677">
    <property type="term" value="F:DNA binding"/>
    <property type="evidence" value="ECO:0007669"/>
    <property type="project" value="UniProtKB-KW"/>
</dbReference>
<feature type="domain" description="HTH cro/C1-type" evidence="4">
    <location>
        <begin position="7"/>
        <end position="61"/>
    </location>
</feature>
<evidence type="ECO:0000313" key="6">
    <source>
        <dbReference type="Proteomes" id="UP000486602"/>
    </source>
</evidence>
<gene>
    <name evidence="5" type="ORF">G3O08_17550</name>
</gene>
<keyword evidence="2" id="KW-0238">DNA-binding</keyword>
<keyword evidence="1" id="KW-0805">Transcription regulation</keyword>
<keyword evidence="6" id="KW-1185">Reference proteome</keyword>
<dbReference type="Proteomes" id="UP000486602">
    <property type="component" value="Unassembled WGS sequence"/>
</dbReference>
<evidence type="ECO:0000259" key="4">
    <source>
        <dbReference type="PROSITE" id="PS50943"/>
    </source>
</evidence>
<evidence type="ECO:0000256" key="1">
    <source>
        <dbReference type="ARBA" id="ARBA00023015"/>
    </source>
</evidence>
<dbReference type="InterPro" id="IPR015927">
    <property type="entry name" value="Peptidase_S24_S26A/B/C"/>
</dbReference>
<evidence type="ECO:0000256" key="3">
    <source>
        <dbReference type="ARBA" id="ARBA00023163"/>
    </source>
</evidence>
<name>A0A7K3WXE5_9FLAO</name>
<dbReference type="SUPFAM" id="SSF47413">
    <property type="entry name" value="lambda repressor-like DNA-binding domains"/>
    <property type="match status" value="1"/>
</dbReference>
<organism evidence="5 6">
    <name type="scientific">Cryomorpha ignava</name>
    <dbReference type="NCBI Taxonomy" id="101383"/>
    <lineage>
        <taxon>Bacteria</taxon>
        <taxon>Pseudomonadati</taxon>
        <taxon>Bacteroidota</taxon>
        <taxon>Flavobacteriia</taxon>
        <taxon>Flavobacteriales</taxon>
        <taxon>Cryomorphaceae</taxon>
        <taxon>Cryomorpha</taxon>
    </lineage>
</organism>
<dbReference type="InterPro" id="IPR001387">
    <property type="entry name" value="Cro/C1-type_HTH"/>
</dbReference>
<dbReference type="Gene3D" id="2.10.109.10">
    <property type="entry name" value="Umud Fragment, subunit A"/>
    <property type="match status" value="1"/>
</dbReference>
<dbReference type="PANTHER" id="PTHR40661">
    <property type="match status" value="1"/>
</dbReference>
<dbReference type="EMBL" id="JAAGVY010000047">
    <property type="protein sequence ID" value="NEN25305.1"/>
    <property type="molecule type" value="Genomic_DNA"/>
</dbReference>
<dbReference type="RefSeq" id="WP_163286763.1">
    <property type="nucleotide sequence ID" value="NZ_JAAGVY010000047.1"/>
</dbReference>
<dbReference type="Gene3D" id="1.10.260.40">
    <property type="entry name" value="lambda repressor-like DNA-binding domains"/>
    <property type="match status" value="1"/>
</dbReference>
<dbReference type="SMART" id="SM00530">
    <property type="entry name" value="HTH_XRE"/>
    <property type="match status" value="1"/>
</dbReference>
<dbReference type="PROSITE" id="PS50943">
    <property type="entry name" value="HTH_CROC1"/>
    <property type="match status" value="1"/>
</dbReference>
<dbReference type="CDD" id="cd00093">
    <property type="entry name" value="HTH_XRE"/>
    <property type="match status" value="1"/>
</dbReference>
<dbReference type="AlphaFoldDB" id="A0A7K3WXE5"/>
<dbReference type="InterPro" id="IPR036286">
    <property type="entry name" value="LexA/Signal_pep-like_sf"/>
</dbReference>
<keyword evidence="3" id="KW-0804">Transcription</keyword>
<comment type="caution">
    <text evidence="5">The sequence shown here is derived from an EMBL/GenBank/DDBJ whole genome shotgun (WGS) entry which is preliminary data.</text>
</comment>
<proteinExistence type="predicted"/>
<dbReference type="Pfam" id="PF01381">
    <property type="entry name" value="HTH_3"/>
    <property type="match status" value="1"/>
</dbReference>
<dbReference type="InterPro" id="IPR010982">
    <property type="entry name" value="Lambda_DNA-bd_dom_sf"/>
</dbReference>
<evidence type="ECO:0000313" key="5">
    <source>
        <dbReference type="EMBL" id="NEN25305.1"/>
    </source>
</evidence>
<evidence type="ECO:0000256" key="2">
    <source>
        <dbReference type="ARBA" id="ARBA00023125"/>
    </source>
</evidence>
<protein>
    <submittedName>
        <fullName evidence="5">Helix-turn-helix domain-containing protein</fullName>
    </submittedName>
</protein>
<reference evidence="5 6" key="1">
    <citation type="submission" date="2020-02" db="EMBL/GenBank/DDBJ databases">
        <title>Out from the shadows clarifying the taxonomy of the family Cryomorphaceae and related taxa by utilizing the GTDB taxonomic framework.</title>
        <authorList>
            <person name="Bowman J.P."/>
        </authorList>
    </citation>
    <scope>NUCLEOTIDE SEQUENCE [LARGE SCALE GENOMIC DNA]</scope>
    <source>
        <strain evidence="5 6">QSSC 1-22</strain>
    </source>
</reference>
<sequence>MYLSQNIRYLRKQLGFTQSDLAQRLGLKRPIVGAYEEGRAEPRLQTLQMMAEFFGYSLDQLINTDLSTGVSSADASGKALRILPIAIDASTQEERVTLVPVKAAAGYLNGFGDLDYVSTLPNFAMPFPELPADRTYRIFQIEGESMMPIPSKAYVICEYVQDWTNLKTDDRYIFLTKDDGIVFKRVRTIPENRQYEMISDNTDFEPYTIKQAQVLEVWKARGVMSFDLEAFSSFGSGGFREVLGAIGRLEKLVTSR</sequence>